<dbReference type="PANTHER" id="PTHR43656">
    <property type="entry name" value="BINDING OXIDOREDUCTASE, PUTATIVE (AFU_ORTHOLOGUE AFUA_2G08260)-RELATED"/>
    <property type="match status" value="1"/>
</dbReference>
<proteinExistence type="predicted"/>
<keyword evidence="1" id="KW-0285">Flavoprotein</keyword>
<name>A0A126VJU9_SERRU</name>
<feature type="domain" description="NADH:flavin oxidoreductase/NADH oxidase N-terminal" evidence="3">
    <location>
        <begin position="6"/>
        <end position="343"/>
    </location>
</feature>
<evidence type="ECO:0000313" key="4">
    <source>
        <dbReference type="EMBL" id="VEA73829.1"/>
    </source>
</evidence>
<dbReference type="GO" id="GO:0010181">
    <property type="term" value="F:FMN binding"/>
    <property type="evidence" value="ECO:0007669"/>
    <property type="project" value="InterPro"/>
</dbReference>
<dbReference type="InterPro" id="IPR013785">
    <property type="entry name" value="Aldolase_TIM"/>
</dbReference>
<dbReference type="InterPro" id="IPR001155">
    <property type="entry name" value="OxRdtase_FMN_N"/>
</dbReference>
<dbReference type="GO" id="GO:0016491">
    <property type="term" value="F:oxidoreductase activity"/>
    <property type="evidence" value="ECO:0007669"/>
    <property type="project" value="UniProtKB-KW"/>
</dbReference>
<keyword evidence="2 4" id="KW-0560">Oxidoreductase</keyword>
<reference evidence="4 5" key="1">
    <citation type="submission" date="2018-12" db="EMBL/GenBank/DDBJ databases">
        <authorList>
            <consortium name="Pathogen Informatics"/>
        </authorList>
    </citation>
    <scope>NUCLEOTIDE SEQUENCE [LARGE SCALE GENOMIC DNA]</scope>
    <source>
        <strain evidence="4 5">NCTC9419</strain>
    </source>
</reference>
<evidence type="ECO:0000256" key="2">
    <source>
        <dbReference type="ARBA" id="ARBA00023002"/>
    </source>
</evidence>
<dbReference type="Pfam" id="PF00724">
    <property type="entry name" value="Oxidored_FMN"/>
    <property type="match status" value="1"/>
</dbReference>
<gene>
    <name evidence="4" type="ORF">NCTC9419_05464</name>
</gene>
<sequence>MNHSALFQSQQINQLLLPNRLAVAPMTRVSASADGVAGERMRQYYQRFAQGEFGLIVSEGIYIDQAWSQSYEFQSGLVNEAQQRGWRQVTQAVHQHGGRIFAQLQHAGALSQGNRYRTQTVAPSALRPKGEQMTFYRGEGRYPLPRALEDGEIQQIIADFAAAAERALHAGFDGIEIHGANGYLLDQFFTAYSNQRDDRWGGDIIGRLSLSLAVIDAVRQRIGRAVPLGIRVSQGKVNDFGHKWAEGEAGAKAVFQRLATSGIDFLHVTEHEAWQPAFDAAGESLAALAHRHAPSLTLIANGGLHQPQRALQLTEQGADVIALGRGALANPDWPRRVRQGLALQAFDRALLGPIADIKASELRLASGDVPVAVRPTASL</sequence>
<dbReference type="InterPro" id="IPR051799">
    <property type="entry name" value="NADH_flavin_oxidoreductase"/>
</dbReference>
<dbReference type="SUPFAM" id="SSF51395">
    <property type="entry name" value="FMN-linked oxidoreductases"/>
    <property type="match status" value="1"/>
</dbReference>
<dbReference type="KEGG" id="srz:AXX16_2789"/>
<dbReference type="EC" id="1.-.-.-" evidence="4"/>
<dbReference type="RefSeq" id="WP_054305633.1">
    <property type="nucleotide sequence ID" value="NZ_CAMIPJ010000001.1"/>
</dbReference>
<evidence type="ECO:0000259" key="3">
    <source>
        <dbReference type="Pfam" id="PF00724"/>
    </source>
</evidence>
<organism evidence="4 5">
    <name type="scientific">Serratia rubidaea</name>
    <name type="common">Serratia marinorubra</name>
    <dbReference type="NCBI Taxonomy" id="61652"/>
    <lineage>
        <taxon>Bacteria</taxon>
        <taxon>Pseudomonadati</taxon>
        <taxon>Pseudomonadota</taxon>
        <taxon>Gammaproteobacteria</taxon>
        <taxon>Enterobacterales</taxon>
        <taxon>Yersiniaceae</taxon>
        <taxon>Serratia</taxon>
    </lineage>
</organism>
<protein>
    <submittedName>
        <fullName evidence="4">NADH oxidase</fullName>
        <ecNumber evidence="4">1.-.-.-</ecNumber>
    </submittedName>
</protein>
<dbReference type="AlphaFoldDB" id="A0A126VJU9"/>
<evidence type="ECO:0000313" key="5">
    <source>
        <dbReference type="Proteomes" id="UP000271603"/>
    </source>
</evidence>
<accession>A0A126VJU9</accession>
<dbReference type="Proteomes" id="UP000271603">
    <property type="component" value="Chromosome"/>
</dbReference>
<evidence type="ECO:0000256" key="1">
    <source>
        <dbReference type="ARBA" id="ARBA00022630"/>
    </source>
</evidence>
<dbReference type="CDD" id="cd02803">
    <property type="entry name" value="OYE_like_FMN_family"/>
    <property type="match status" value="1"/>
</dbReference>
<dbReference type="EMBL" id="LR134155">
    <property type="protein sequence ID" value="VEA73829.1"/>
    <property type="molecule type" value="Genomic_DNA"/>
</dbReference>
<dbReference type="PANTHER" id="PTHR43656:SF2">
    <property type="entry name" value="BINDING OXIDOREDUCTASE, PUTATIVE (AFU_ORTHOLOGUE AFUA_2G08260)-RELATED"/>
    <property type="match status" value="1"/>
</dbReference>
<dbReference type="Gene3D" id="3.20.20.70">
    <property type="entry name" value="Aldolase class I"/>
    <property type="match status" value="1"/>
</dbReference>
<dbReference type="GeneID" id="61765918"/>